<dbReference type="Proteomes" id="UP000232149">
    <property type="component" value="Unassembled WGS sequence"/>
</dbReference>
<protein>
    <submittedName>
        <fullName evidence="1">Uncharacterized protein</fullName>
    </submittedName>
</protein>
<name>A0ABX4P1K6_9LEPT</name>
<sequence length="74" mass="8735">MNLTKKQKVLKTIRADKNLLEKAWRKVPEQMIRRFRAEELADYLTCHILPIIEKTDIKDSYVRKAVPKKEIAVA</sequence>
<keyword evidence="2" id="KW-1185">Reference proteome</keyword>
<organism evidence="1 2">
    <name type="scientific">Leptospira adleri</name>
    <dbReference type="NCBI Taxonomy" id="2023186"/>
    <lineage>
        <taxon>Bacteria</taxon>
        <taxon>Pseudomonadati</taxon>
        <taxon>Spirochaetota</taxon>
        <taxon>Spirochaetia</taxon>
        <taxon>Leptospirales</taxon>
        <taxon>Leptospiraceae</taxon>
        <taxon>Leptospira</taxon>
    </lineage>
</organism>
<dbReference type="RefSeq" id="WP_100787988.1">
    <property type="nucleotide sequence ID" value="NZ_NPDU01000011.1"/>
</dbReference>
<reference evidence="1 2" key="1">
    <citation type="submission" date="2017-07" db="EMBL/GenBank/DDBJ databases">
        <title>Leptospira spp. isolated from tropical soils.</title>
        <authorList>
            <person name="Thibeaux R."/>
            <person name="Iraola G."/>
            <person name="Ferres I."/>
            <person name="Bierque E."/>
            <person name="Girault D."/>
            <person name="Soupe-Gilbert M.-E."/>
            <person name="Picardeau M."/>
            <person name="Goarant C."/>
        </authorList>
    </citation>
    <scope>NUCLEOTIDE SEQUENCE [LARGE SCALE GENOMIC DNA]</scope>
    <source>
        <strain evidence="1 2">FH2-B-D1</strain>
    </source>
</reference>
<dbReference type="EMBL" id="NPDU01000011">
    <property type="protein sequence ID" value="PJZ62859.1"/>
    <property type="molecule type" value="Genomic_DNA"/>
</dbReference>
<comment type="caution">
    <text evidence="1">The sequence shown here is derived from an EMBL/GenBank/DDBJ whole genome shotgun (WGS) entry which is preliminary data.</text>
</comment>
<evidence type="ECO:0000313" key="2">
    <source>
        <dbReference type="Proteomes" id="UP000232149"/>
    </source>
</evidence>
<evidence type="ECO:0000313" key="1">
    <source>
        <dbReference type="EMBL" id="PJZ62859.1"/>
    </source>
</evidence>
<proteinExistence type="predicted"/>
<gene>
    <name evidence="1" type="ORF">CH376_06005</name>
</gene>
<accession>A0ABX4P1K6</accession>